<evidence type="ECO:0000256" key="6">
    <source>
        <dbReference type="SAM" id="Phobius"/>
    </source>
</evidence>
<feature type="transmembrane region" description="Helical" evidence="6">
    <location>
        <begin position="130"/>
        <end position="148"/>
    </location>
</feature>
<dbReference type="PANTHER" id="PTHR42723">
    <property type="entry name" value="CHLOROPHYLL SYNTHASE"/>
    <property type="match status" value="1"/>
</dbReference>
<feature type="transmembrane region" description="Helical" evidence="6">
    <location>
        <begin position="258"/>
        <end position="273"/>
    </location>
</feature>
<name>A0A7C3WWE7_THEPE</name>
<feature type="region of interest" description="Disordered" evidence="5">
    <location>
        <begin position="1"/>
        <end position="26"/>
    </location>
</feature>
<dbReference type="GO" id="GO:0005886">
    <property type="term" value="C:plasma membrane"/>
    <property type="evidence" value="ECO:0007669"/>
    <property type="project" value="UniProtKB-SubCell"/>
</dbReference>
<dbReference type="InterPro" id="IPR000537">
    <property type="entry name" value="UbiA_prenyltransferase"/>
</dbReference>
<dbReference type="Pfam" id="PF01040">
    <property type="entry name" value="UbiA"/>
    <property type="match status" value="1"/>
</dbReference>
<keyword evidence="3 6" id="KW-1133">Transmembrane helix</keyword>
<feature type="transmembrane region" description="Helical" evidence="6">
    <location>
        <begin position="197"/>
        <end position="219"/>
    </location>
</feature>
<dbReference type="Gene3D" id="1.10.357.140">
    <property type="entry name" value="UbiA prenyltransferase"/>
    <property type="match status" value="1"/>
</dbReference>
<evidence type="ECO:0000256" key="3">
    <source>
        <dbReference type="ARBA" id="ARBA00022989"/>
    </source>
</evidence>
<feature type="transmembrane region" description="Helical" evidence="6">
    <location>
        <begin position="85"/>
        <end position="118"/>
    </location>
</feature>
<evidence type="ECO:0000256" key="4">
    <source>
        <dbReference type="ARBA" id="ARBA00023136"/>
    </source>
</evidence>
<comment type="subcellular location">
    <subcellularLocation>
        <location evidence="1">Cell membrane</location>
        <topology evidence="1">Multi-pass membrane protein</topology>
    </subcellularLocation>
</comment>
<protein>
    <submittedName>
        <fullName evidence="7">MFS transporter</fullName>
    </submittedName>
</protein>
<comment type="caution">
    <text evidence="7">The sequence shown here is derived from an EMBL/GenBank/DDBJ whole genome shotgun (WGS) entry which is preliminary data.</text>
</comment>
<accession>A0A7C3WWE7</accession>
<dbReference type="Gene3D" id="1.20.120.1780">
    <property type="entry name" value="UbiA prenyltransferase"/>
    <property type="match status" value="1"/>
</dbReference>
<evidence type="ECO:0000256" key="5">
    <source>
        <dbReference type="SAM" id="MobiDB-lite"/>
    </source>
</evidence>
<dbReference type="PANTHER" id="PTHR42723:SF1">
    <property type="entry name" value="CHLOROPHYLL SYNTHASE, CHLOROPLASTIC"/>
    <property type="match status" value="1"/>
</dbReference>
<proteinExistence type="predicted"/>
<dbReference type="GO" id="GO:0016765">
    <property type="term" value="F:transferase activity, transferring alkyl or aryl (other than methyl) groups"/>
    <property type="evidence" value="ECO:0007669"/>
    <property type="project" value="InterPro"/>
</dbReference>
<dbReference type="InterPro" id="IPR050475">
    <property type="entry name" value="Prenyltransferase_related"/>
</dbReference>
<evidence type="ECO:0000256" key="2">
    <source>
        <dbReference type="ARBA" id="ARBA00022692"/>
    </source>
</evidence>
<dbReference type="EMBL" id="DTIB01000129">
    <property type="protein sequence ID" value="HGB25847.1"/>
    <property type="molecule type" value="Genomic_DNA"/>
</dbReference>
<organism evidence="7">
    <name type="scientific">Thermofilum pendens</name>
    <dbReference type="NCBI Taxonomy" id="2269"/>
    <lineage>
        <taxon>Archaea</taxon>
        <taxon>Thermoproteota</taxon>
        <taxon>Thermoprotei</taxon>
        <taxon>Thermofilales</taxon>
        <taxon>Thermofilaceae</taxon>
        <taxon>Thermofilum</taxon>
    </lineage>
</organism>
<feature type="transmembrane region" description="Helical" evidence="6">
    <location>
        <begin position="225"/>
        <end position="246"/>
    </location>
</feature>
<reference evidence="7" key="1">
    <citation type="journal article" date="2020" name="mSystems">
        <title>Genome- and Community-Level Interaction Insights into Carbon Utilization and Element Cycling Functions of Hydrothermarchaeota in Hydrothermal Sediment.</title>
        <authorList>
            <person name="Zhou Z."/>
            <person name="Liu Y."/>
            <person name="Xu W."/>
            <person name="Pan J."/>
            <person name="Luo Z.H."/>
            <person name="Li M."/>
        </authorList>
    </citation>
    <scope>NUCLEOTIDE SEQUENCE [LARGE SCALE GENOMIC DNA]</scope>
    <source>
        <strain evidence="7">SpSt-8</strain>
    </source>
</reference>
<keyword evidence="4 6" id="KW-0472">Membrane</keyword>
<dbReference type="InterPro" id="IPR044878">
    <property type="entry name" value="UbiA_sf"/>
</dbReference>
<evidence type="ECO:0000256" key="1">
    <source>
        <dbReference type="ARBA" id="ARBA00004651"/>
    </source>
</evidence>
<gene>
    <name evidence="7" type="ORF">ENV88_07505</name>
</gene>
<dbReference type="AlphaFoldDB" id="A0A7C3WWE7"/>
<keyword evidence="2 6" id="KW-0812">Transmembrane</keyword>
<dbReference type="CDD" id="cd13961">
    <property type="entry name" value="PT_UbiA_DGGGPS"/>
    <property type="match status" value="1"/>
</dbReference>
<evidence type="ECO:0000313" key="7">
    <source>
        <dbReference type="EMBL" id="HGB25847.1"/>
    </source>
</evidence>
<sequence>MCAPRSWGAPPLRQLRDNSRSSPGGLHDRRRTPALLWFSPFPWAAASVGGWGNVVNDYFDISVDRVNKPWRPLAKGVVKPQESLALGFLLATLGILLSAFVSLFCALVAAAAVFILFLYSWRLKRSGLPGNLAVAFLSALSIIYGGLASPNPPASLLPALYAFVVILGRELAKGLEDVQGDAAAGIRTVAVVHGPRAAVLASAAVLLTLVAMSPLPALLLGYGPGYLAVALLGVDMPVVYALALLAKAPLANAWRATRVLKISLLMGLVAFLLG</sequence>